<sequence length="723" mass="85259">MNKNELLKMDKLVATPNMMRLAKNDTPVVKIIPYSRTKYENYKYDLYIRCRIQNGILKVALFGTANMRLGGNLPIYAVYFSRKERNFITYDCQRKKWLTSKLDLLDWPQGEYVYNISAYVNRSTSTAIRNYLGTGDGRLIDLLNYQLKIREEQLEQRHKKETDKWDNDLAQTPPLPRDWKRWVDKVAIPENFIFYHYKKGGAKTGYCSYCEKEVPIQHPLYNKEGRCPCCRHKITFKSIGRVGFFQTQKASFYLIQCCKDGLMLREFEGCRTYRKGEYMTPECYIHEIRRMICDKNAIPQRAYYWGLYKQKSLRWISGYINRGGWWSDYSGRVYGRTLPYLSRHELKKTGLIEYIRQNKIVDPEEYLIAYEKHPYIEKFVKAGLSRLAQEYVKGKHRYDNDNVPLSIQESSLTKLLGIDGQELKRLRQNNGGSGFLNWMQYEKASGQEIPDYTISWLCGEEITPRDLKFVRGKMSVPQIHNYITRQMSKEHMSSHNVINTWADYLSMAKGLRMNTDNELVYRVRDLRKRHNELVQICQKQGKNIIIQVGRILEEYPHIDEICQSLKGKYEYGNEQYMIIAPSGVEEIILEGRALTHCVSNSDRYWERIENRESYILFLRKSSEPEKPYYTLEIEPDGTIRQKRSILNEQYEDINQAKDFLLEWQKAVAKRLTDEDRSLAGQSRILRMEEFEQLRKDQVTVRTGTLSGKLLVDVLMGDLMETAA</sequence>
<evidence type="ECO:0000313" key="2">
    <source>
        <dbReference type="Proteomes" id="UP001489509"/>
    </source>
</evidence>
<dbReference type="EMBL" id="JBBMFD010000005">
    <property type="protein sequence ID" value="MEQ2440171.1"/>
    <property type="molecule type" value="Genomic_DNA"/>
</dbReference>
<protein>
    <submittedName>
        <fullName evidence="1">PcfJ domain-containing protein</fullName>
    </submittedName>
</protein>
<comment type="caution">
    <text evidence="1">The sequence shown here is derived from an EMBL/GenBank/DDBJ whole genome shotgun (WGS) entry which is preliminary data.</text>
</comment>
<organism evidence="1 2">
    <name type="scientific">Solibaculum intestinale</name>
    <dbReference type="NCBI Taxonomy" id="3133165"/>
    <lineage>
        <taxon>Bacteria</taxon>
        <taxon>Bacillati</taxon>
        <taxon>Bacillota</taxon>
        <taxon>Clostridia</taxon>
        <taxon>Eubacteriales</taxon>
        <taxon>Oscillospiraceae</taxon>
        <taxon>Solibaculum</taxon>
    </lineage>
</organism>
<dbReference type="Proteomes" id="UP001489509">
    <property type="component" value="Unassembled WGS sequence"/>
</dbReference>
<dbReference type="InterPro" id="IPR025586">
    <property type="entry name" value="PcfJ"/>
</dbReference>
<dbReference type="RefSeq" id="WP_349218573.1">
    <property type="nucleotide sequence ID" value="NZ_JBBMFD010000005.1"/>
</dbReference>
<proteinExistence type="predicted"/>
<reference evidence="1 2" key="1">
    <citation type="submission" date="2024-03" db="EMBL/GenBank/DDBJ databases">
        <title>Human intestinal bacterial collection.</title>
        <authorList>
            <person name="Pauvert C."/>
            <person name="Hitch T.C.A."/>
            <person name="Clavel T."/>
        </authorList>
    </citation>
    <scope>NUCLEOTIDE SEQUENCE [LARGE SCALE GENOMIC DNA]</scope>
    <source>
        <strain evidence="1 2">CLA-JM-H44</strain>
    </source>
</reference>
<name>A0ABV1E0X4_9FIRM</name>
<accession>A0ABV1E0X4</accession>
<gene>
    <name evidence="1" type="ORF">WMO26_04955</name>
</gene>
<keyword evidence="2" id="KW-1185">Reference proteome</keyword>
<dbReference type="Pfam" id="PF14284">
    <property type="entry name" value="PcfJ"/>
    <property type="match status" value="1"/>
</dbReference>
<evidence type="ECO:0000313" key="1">
    <source>
        <dbReference type="EMBL" id="MEQ2440171.1"/>
    </source>
</evidence>